<dbReference type="RefSeq" id="XP_022318319.1">
    <property type="nucleotide sequence ID" value="XM_022462611.1"/>
</dbReference>
<gene>
    <name evidence="3 4" type="primary">LOC111121359</name>
</gene>
<keyword evidence="2" id="KW-1185">Reference proteome</keyword>
<evidence type="ECO:0000256" key="1">
    <source>
        <dbReference type="SAM" id="Coils"/>
    </source>
</evidence>
<protein>
    <submittedName>
        <fullName evidence="3 4">Uncharacterized protein LOC111121359</fullName>
    </submittedName>
</protein>
<name>A0A8B8CSZ1_CRAVI</name>
<organism evidence="2 3">
    <name type="scientific">Crassostrea virginica</name>
    <name type="common">Eastern oyster</name>
    <dbReference type="NCBI Taxonomy" id="6565"/>
    <lineage>
        <taxon>Eukaryota</taxon>
        <taxon>Metazoa</taxon>
        <taxon>Spiralia</taxon>
        <taxon>Lophotrochozoa</taxon>
        <taxon>Mollusca</taxon>
        <taxon>Bivalvia</taxon>
        <taxon>Autobranchia</taxon>
        <taxon>Pteriomorphia</taxon>
        <taxon>Ostreida</taxon>
        <taxon>Ostreoidea</taxon>
        <taxon>Ostreidae</taxon>
        <taxon>Crassostrea</taxon>
    </lineage>
</organism>
<evidence type="ECO:0000313" key="3">
    <source>
        <dbReference type="RefSeq" id="XP_022318319.1"/>
    </source>
</evidence>
<keyword evidence="1" id="KW-0175">Coiled coil</keyword>
<dbReference type="RefSeq" id="XP_022318320.1">
    <property type="nucleotide sequence ID" value="XM_022462612.1"/>
</dbReference>
<evidence type="ECO:0000313" key="2">
    <source>
        <dbReference type="Proteomes" id="UP000694844"/>
    </source>
</evidence>
<dbReference type="GO" id="GO:0003700">
    <property type="term" value="F:DNA-binding transcription factor activity"/>
    <property type="evidence" value="ECO:0007669"/>
    <property type="project" value="InterPro"/>
</dbReference>
<reference evidence="3 4" key="1">
    <citation type="submission" date="2025-04" db="UniProtKB">
        <authorList>
            <consortium name="RefSeq"/>
        </authorList>
    </citation>
    <scope>IDENTIFICATION</scope>
    <source>
        <tissue evidence="3 4">Whole sample</tissue>
    </source>
</reference>
<evidence type="ECO:0000313" key="4">
    <source>
        <dbReference type="RefSeq" id="XP_022318320.1"/>
    </source>
</evidence>
<accession>A0A8B8CSZ1</accession>
<dbReference type="KEGG" id="cvn:111121359"/>
<dbReference type="AlphaFoldDB" id="A0A8B8CSZ1"/>
<dbReference type="GeneID" id="111121359"/>
<dbReference type="SUPFAM" id="SSF57959">
    <property type="entry name" value="Leucine zipper domain"/>
    <property type="match status" value="1"/>
</dbReference>
<dbReference type="InterPro" id="IPR046347">
    <property type="entry name" value="bZIP_sf"/>
</dbReference>
<dbReference type="OrthoDB" id="6156409at2759"/>
<feature type="coiled-coil region" evidence="1">
    <location>
        <begin position="86"/>
        <end position="120"/>
    </location>
</feature>
<dbReference type="Proteomes" id="UP000694844">
    <property type="component" value="Chromosome 2"/>
</dbReference>
<sequence>MKMICVEPKNDEELLKALKRSFSSRSFLPLLKEELKCKIQCRRLSEGEDEMKVQFQEKKEYQLSEEEIQKRERRILQNRRSANKRKVKQKQYEEELLARIRRLENEVHRKEVEKKKLAHEKNVLCLIISNHDCRQDMNLGPSSGKLVSLLKQTSP</sequence>
<proteinExistence type="predicted"/>